<evidence type="ECO:0000256" key="4">
    <source>
        <dbReference type="ARBA" id="ARBA00022691"/>
    </source>
</evidence>
<sequence length="231" mass="25530">MSSAQQRDMSEWERQVSESPPRCLEYVKQHATPGDAPSVLAAIEAFASKNPMMNVGPHKGAIVDDAIRSKAPRVMVELGAYTGYSTVRFASLQREVVGPTDSHYFSFEFSPEYAEIVREMVAFAGLANQVTVVTGAFADRFKDVLAGKTVDLYFIDHEKSSYLPDAKLMIESGTLANGSLLVADNVIKPGAPEYLDFIQKHSKFSSHLHELELKYHGHTWVDGVLVAEYKA</sequence>
<reference evidence="7" key="1">
    <citation type="submission" date="2021-12" db="EMBL/GenBank/DDBJ databases">
        <title>Prjna785345.</title>
        <authorList>
            <person name="Rujirawat T."/>
            <person name="Krajaejun T."/>
        </authorList>
    </citation>
    <scope>NUCLEOTIDE SEQUENCE</scope>
    <source>
        <strain evidence="7">Pi057C3</strain>
    </source>
</reference>
<dbReference type="GO" id="GO:0006584">
    <property type="term" value="P:catecholamine metabolic process"/>
    <property type="evidence" value="ECO:0007669"/>
    <property type="project" value="UniProtKB-KW"/>
</dbReference>
<dbReference type="GO" id="GO:0016206">
    <property type="term" value="F:catechol O-methyltransferase activity"/>
    <property type="evidence" value="ECO:0007669"/>
    <property type="project" value="UniProtKB-EC"/>
</dbReference>
<dbReference type="EC" id="2.1.1.6" evidence="1"/>
<dbReference type="Pfam" id="PF13578">
    <property type="entry name" value="Methyltransf_24"/>
    <property type="match status" value="1"/>
</dbReference>
<dbReference type="EMBL" id="JAKCXM010000103">
    <property type="protein sequence ID" value="KAJ0402404.1"/>
    <property type="molecule type" value="Genomic_DNA"/>
</dbReference>
<keyword evidence="2" id="KW-0489">Methyltransferase</keyword>
<comment type="similarity">
    <text evidence="6">Belongs to the class I-like SAM-binding methyltransferase superfamily. Cation-dependent O-methyltransferase family.</text>
</comment>
<dbReference type="PROSITE" id="PS51682">
    <property type="entry name" value="SAM_OMT_I"/>
    <property type="match status" value="1"/>
</dbReference>
<evidence type="ECO:0000313" key="8">
    <source>
        <dbReference type="Proteomes" id="UP001209570"/>
    </source>
</evidence>
<evidence type="ECO:0000256" key="6">
    <source>
        <dbReference type="ARBA" id="ARBA00023453"/>
    </source>
</evidence>
<dbReference type="PANTHER" id="PTHR43836">
    <property type="entry name" value="CATECHOL O-METHYLTRANSFERASE 1-RELATED"/>
    <property type="match status" value="1"/>
</dbReference>
<evidence type="ECO:0000313" key="7">
    <source>
        <dbReference type="EMBL" id="KAJ0402404.1"/>
    </source>
</evidence>
<evidence type="ECO:0000256" key="5">
    <source>
        <dbReference type="ARBA" id="ARBA00022939"/>
    </source>
</evidence>
<evidence type="ECO:0000256" key="2">
    <source>
        <dbReference type="ARBA" id="ARBA00022603"/>
    </source>
</evidence>
<accession>A0AAD5LL44</accession>
<dbReference type="Proteomes" id="UP001209570">
    <property type="component" value="Unassembled WGS sequence"/>
</dbReference>
<dbReference type="InterPro" id="IPR002935">
    <property type="entry name" value="SAM_O-MeTrfase"/>
</dbReference>
<dbReference type="AlphaFoldDB" id="A0AAD5LL44"/>
<dbReference type="PANTHER" id="PTHR43836:SF2">
    <property type="entry name" value="CATECHOL O-METHYLTRANSFERASE 1-RELATED"/>
    <property type="match status" value="1"/>
</dbReference>
<gene>
    <name evidence="7" type="ORF">P43SY_004113</name>
</gene>
<keyword evidence="3" id="KW-0808">Transferase</keyword>
<keyword evidence="5" id="KW-0128">Catecholamine metabolism</keyword>
<evidence type="ECO:0000256" key="1">
    <source>
        <dbReference type="ARBA" id="ARBA00012880"/>
    </source>
</evidence>
<protein>
    <recommendedName>
        <fullName evidence="1">catechol O-methyltransferase</fullName>
        <ecNumber evidence="1">2.1.1.6</ecNumber>
    </recommendedName>
</protein>
<dbReference type="SUPFAM" id="SSF53335">
    <property type="entry name" value="S-adenosyl-L-methionine-dependent methyltransferases"/>
    <property type="match status" value="1"/>
</dbReference>
<dbReference type="GO" id="GO:0032259">
    <property type="term" value="P:methylation"/>
    <property type="evidence" value="ECO:0007669"/>
    <property type="project" value="UniProtKB-KW"/>
</dbReference>
<dbReference type="Gene3D" id="3.40.50.150">
    <property type="entry name" value="Vaccinia Virus protein VP39"/>
    <property type="match status" value="1"/>
</dbReference>
<dbReference type="InterPro" id="IPR029063">
    <property type="entry name" value="SAM-dependent_MTases_sf"/>
</dbReference>
<name>A0AAD5LL44_PYTIN</name>
<organism evidence="7 8">
    <name type="scientific">Pythium insidiosum</name>
    <name type="common">Pythiosis disease agent</name>
    <dbReference type="NCBI Taxonomy" id="114742"/>
    <lineage>
        <taxon>Eukaryota</taxon>
        <taxon>Sar</taxon>
        <taxon>Stramenopiles</taxon>
        <taxon>Oomycota</taxon>
        <taxon>Peronosporomycetes</taxon>
        <taxon>Pythiales</taxon>
        <taxon>Pythiaceae</taxon>
        <taxon>Pythium</taxon>
    </lineage>
</organism>
<evidence type="ECO:0000256" key="3">
    <source>
        <dbReference type="ARBA" id="ARBA00022679"/>
    </source>
</evidence>
<keyword evidence="4" id="KW-0949">S-adenosyl-L-methionine</keyword>
<comment type="caution">
    <text evidence="7">The sequence shown here is derived from an EMBL/GenBank/DDBJ whole genome shotgun (WGS) entry which is preliminary data.</text>
</comment>
<keyword evidence="8" id="KW-1185">Reference proteome</keyword>
<proteinExistence type="inferred from homology"/>